<evidence type="ECO:0000313" key="4">
    <source>
        <dbReference type="Proteomes" id="UP000293562"/>
    </source>
</evidence>
<sequence>MGFFQFQREQIIHASMDEVWDFISSPQNLKKITPEYMGFDIRTPNAADKIYEGMIIRYTVRPLLGINTNWVTEITHVVDKSYFVDEQRVGPYAFWHHQHRIVQTEEGVLMRDIVSYKPPLGFLGSIANSLFIEKMLKQIFDHRTKVFEKLFPL</sequence>
<accession>A0A4Q7VHZ5</accession>
<proteinExistence type="inferred from homology"/>
<evidence type="ECO:0000256" key="1">
    <source>
        <dbReference type="ARBA" id="ARBA00008918"/>
    </source>
</evidence>
<feature type="domain" description="Coenzyme Q-binding protein COQ10 START" evidence="2">
    <location>
        <begin position="12"/>
        <end position="124"/>
    </location>
</feature>
<evidence type="ECO:0000259" key="2">
    <source>
        <dbReference type="Pfam" id="PF03364"/>
    </source>
</evidence>
<comment type="caution">
    <text evidence="3">The sequence shown here is derived from an EMBL/GenBank/DDBJ whole genome shotgun (WGS) entry which is preliminary data.</text>
</comment>
<keyword evidence="4" id="KW-1185">Reference proteome</keyword>
<dbReference type="AlphaFoldDB" id="A0A4Q7VHZ5"/>
<dbReference type="CDD" id="cd07820">
    <property type="entry name" value="SRPBCC_3"/>
    <property type="match status" value="1"/>
</dbReference>
<reference evidence="3 4" key="1">
    <citation type="submission" date="2019-02" db="EMBL/GenBank/DDBJ databases">
        <title>Genomic Encyclopedia of Type Strains, Phase IV (KMG-IV): sequencing the most valuable type-strain genomes for metagenomic binning, comparative biology and taxonomic classification.</title>
        <authorList>
            <person name="Goeker M."/>
        </authorList>
    </citation>
    <scope>NUCLEOTIDE SEQUENCE [LARGE SCALE GENOMIC DNA]</scope>
    <source>
        <strain evidence="3 4">DSM 28825</strain>
    </source>
</reference>
<dbReference type="InterPro" id="IPR023393">
    <property type="entry name" value="START-like_dom_sf"/>
</dbReference>
<dbReference type="RefSeq" id="WP_130305656.1">
    <property type="nucleotide sequence ID" value="NZ_SHKN01000001.1"/>
</dbReference>
<dbReference type="InterPro" id="IPR005031">
    <property type="entry name" value="COQ10_START"/>
</dbReference>
<dbReference type="SUPFAM" id="SSF55961">
    <property type="entry name" value="Bet v1-like"/>
    <property type="match status" value="1"/>
</dbReference>
<organism evidence="3 4">
    <name type="scientific">Ancylomarina subtilis</name>
    <dbReference type="NCBI Taxonomy" id="1639035"/>
    <lineage>
        <taxon>Bacteria</taxon>
        <taxon>Pseudomonadati</taxon>
        <taxon>Bacteroidota</taxon>
        <taxon>Bacteroidia</taxon>
        <taxon>Marinilabiliales</taxon>
        <taxon>Marinifilaceae</taxon>
        <taxon>Ancylomarina</taxon>
    </lineage>
</organism>
<dbReference type="EMBL" id="SHKN01000001">
    <property type="protein sequence ID" value="RZT95719.1"/>
    <property type="molecule type" value="Genomic_DNA"/>
</dbReference>
<dbReference type="Proteomes" id="UP000293562">
    <property type="component" value="Unassembled WGS sequence"/>
</dbReference>
<gene>
    <name evidence="3" type="ORF">EV201_0343</name>
</gene>
<evidence type="ECO:0000313" key="3">
    <source>
        <dbReference type="EMBL" id="RZT95719.1"/>
    </source>
</evidence>
<dbReference type="OrthoDB" id="9793552at2"/>
<dbReference type="Pfam" id="PF03364">
    <property type="entry name" value="Polyketide_cyc"/>
    <property type="match status" value="1"/>
</dbReference>
<name>A0A4Q7VHZ5_9BACT</name>
<comment type="similarity">
    <text evidence="1">Belongs to the ribosome association toxin RatA family.</text>
</comment>
<dbReference type="Gene3D" id="3.30.530.20">
    <property type="match status" value="1"/>
</dbReference>
<protein>
    <submittedName>
        <fullName evidence="3">Ligand-binding SRPBCC domain-containing protein</fullName>
    </submittedName>
</protein>